<dbReference type="EMBL" id="CP009514">
    <property type="protein sequence ID" value="AKB72681.1"/>
    <property type="molecule type" value="Genomic_DNA"/>
</dbReference>
<evidence type="ECO:0000313" key="2">
    <source>
        <dbReference type="Proteomes" id="UP000033071"/>
    </source>
</evidence>
<organism evidence="1 2">
    <name type="scientific">Methanosarcina mazei C16</name>
    <dbReference type="NCBI Taxonomy" id="1434113"/>
    <lineage>
        <taxon>Archaea</taxon>
        <taxon>Methanobacteriati</taxon>
        <taxon>Methanobacteriota</taxon>
        <taxon>Stenosarchaea group</taxon>
        <taxon>Methanomicrobia</taxon>
        <taxon>Methanosarcinales</taxon>
        <taxon>Methanosarcinaceae</taxon>
        <taxon>Methanosarcina</taxon>
    </lineage>
</organism>
<sequence length="349" mass="40226">MVEIQPESSGKEGFSEIIGLREEIGEIQSAIADFEVGKKLNIAIIAGTLAGKTALLGEIGRLNSTRSTGITLSRIVRDRKEISLPDNVKRIVLFDNCHFLYMRKTGGFDVFYEFLKMISSQERLFITTWNLYSWRYLNEAFEIGKYFPVQIFVPSFEKKNLRTFILKRYGEAEIRFDDGKDSEKEPILYIAKYPLDLALLGKKMLIPVIKINISYLKGRFLKKEEIKSAEDRVFEKIYLESGGNPGVALRIWELGIDYPRIKPEYIGQFSYDIELEYEESFVLSLILSYQSLKKTEIIEMIGSVLRTDEILFRLIAQELVSKDEAGSYRVRPEALGSVIAYLEKLRLVW</sequence>
<dbReference type="HOGENOM" id="CLU_803187_0_0_2"/>
<gene>
    <name evidence="1" type="ORF">MSMAC_2791</name>
</gene>
<dbReference type="RefSeq" id="WP_226987646.1">
    <property type="nucleotide sequence ID" value="NZ_CP009514.1"/>
</dbReference>
<accession>A0A0E3RYR6</accession>
<dbReference type="PATRIC" id="fig|1434113.4.peg.3505"/>
<protein>
    <submittedName>
        <fullName evidence="1">Uncharacterized protein</fullName>
    </submittedName>
</protein>
<name>A0A0E3RYR6_METMZ</name>
<proteinExistence type="predicted"/>
<dbReference type="GeneID" id="24851094"/>
<dbReference type="InterPro" id="IPR027417">
    <property type="entry name" value="P-loop_NTPase"/>
</dbReference>
<dbReference type="AlphaFoldDB" id="A0A0E3RYR6"/>
<dbReference type="SUPFAM" id="SSF52540">
    <property type="entry name" value="P-loop containing nucleoside triphosphate hydrolases"/>
    <property type="match status" value="1"/>
</dbReference>
<dbReference type="Proteomes" id="UP000033071">
    <property type="component" value="Chromosome"/>
</dbReference>
<evidence type="ECO:0000313" key="1">
    <source>
        <dbReference type="EMBL" id="AKB72681.1"/>
    </source>
</evidence>
<reference evidence="1 2" key="1">
    <citation type="submission" date="2014-07" db="EMBL/GenBank/DDBJ databases">
        <title>Methanogenic archaea and the global carbon cycle.</title>
        <authorList>
            <person name="Henriksen J.R."/>
            <person name="Luke J."/>
            <person name="Reinhart S."/>
            <person name="Benedict M.N."/>
            <person name="Youngblut N.D."/>
            <person name="Metcalf M.E."/>
            <person name="Whitaker R.J."/>
            <person name="Metcalf W.W."/>
        </authorList>
    </citation>
    <scope>NUCLEOTIDE SEQUENCE [LARGE SCALE GENOMIC DNA]</scope>
    <source>
        <strain evidence="1 2">C16</strain>
    </source>
</reference>
<dbReference type="KEGG" id="mmac:MSMAC_2791"/>